<proteinExistence type="predicted"/>
<sequence>MAPSTGVIPHPPFPPRMFAIGDEPLGVRVTPYHKPLCYRSQRGMRFGREASVYNLMKDKGRHGRNRTSLHGTLFRLEEDVAIQGVFIALQLAVLQAVPTIQKGQAPTSNEKNEQFLITCCNCAAAACLHQIEPCT</sequence>
<dbReference type="Proteomes" id="UP000266723">
    <property type="component" value="Unassembled WGS sequence"/>
</dbReference>
<accession>A0ABQ7BG94</accession>
<evidence type="ECO:0000313" key="1">
    <source>
        <dbReference type="EMBL" id="KAF3531654.1"/>
    </source>
</evidence>
<evidence type="ECO:0000313" key="2">
    <source>
        <dbReference type="Proteomes" id="UP000266723"/>
    </source>
</evidence>
<name>A0ABQ7BG94_BRACR</name>
<comment type="caution">
    <text evidence="1">The sequence shown here is derived from an EMBL/GenBank/DDBJ whole genome shotgun (WGS) entry which is preliminary data.</text>
</comment>
<protein>
    <submittedName>
        <fullName evidence="1">Uncharacterized protein</fullName>
    </submittedName>
</protein>
<keyword evidence="2" id="KW-1185">Reference proteome</keyword>
<reference evidence="1 2" key="1">
    <citation type="journal article" date="2020" name="BMC Genomics">
        <title>Intraspecific diversification of the crop wild relative Brassica cretica Lam. using demographic model selection.</title>
        <authorList>
            <person name="Kioukis A."/>
            <person name="Michalopoulou V.A."/>
            <person name="Briers L."/>
            <person name="Pirintsos S."/>
            <person name="Studholme D.J."/>
            <person name="Pavlidis P."/>
            <person name="Sarris P.F."/>
        </authorList>
    </citation>
    <scope>NUCLEOTIDE SEQUENCE [LARGE SCALE GENOMIC DNA]</scope>
    <source>
        <strain evidence="2">cv. PFS-1207/04</strain>
    </source>
</reference>
<gene>
    <name evidence="1" type="ORF">DY000_02037249</name>
</gene>
<organism evidence="1 2">
    <name type="scientific">Brassica cretica</name>
    <name type="common">Mustard</name>
    <dbReference type="NCBI Taxonomy" id="69181"/>
    <lineage>
        <taxon>Eukaryota</taxon>
        <taxon>Viridiplantae</taxon>
        <taxon>Streptophyta</taxon>
        <taxon>Embryophyta</taxon>
        <taxon>Tracheophyta</taxon>
        <taxon>Spermatophyta</taxon>
        <taxon>Magnoliopsida</taxon>
        <taxon>eudicotyledons</taxon>
        <taxon>Gunneridae</taxon>
        <taxon>Pentapetalae</taxon>
        <taxon>rosids</taxon>
        <taxon>malvids</taxon>
        <taxon>Brassicales</taxon>
        <taxon>Brassicaceae</taxon>
        <taxon>Brassiceae</taxon>
        <taxon>Brassica</taxon>
    </lineage>
</organism>
<dbReference type="EMBL" id="QGKV02001507">
    <property type="protein sequence ID" value="KAF3531654.1"/>
    <property type="molecule type" value="Genomic_DNA"/>
</dbReference>